<proteinExistence type="predicted"/>
<reference evidence="2" key="1">
    <citation type="submission" date="2016-10" db="EMBL/GenBank/DDBJ databases">
        <authorList>
            <person name="Varghese N."/>
            <person name="Submissions S."/>
        </authorList>
    </citation>
    <scope>NUCLEOTIDE SEQUENCE [LARGE SCALE GENOMIC DNA]</scope>
    <source>
        <strain evidence="2">CGMCC 4.3530</strain>
    </source>
</reference>
<name>A0A1H3Q1S4_9PSEU</name>
<accession>A0A1H3Q1S4</accession>
<dbReference type="RefSeq" id="WP_093273875.1">
    <property type="nucleotide sequence ID" value="NZ_FNOK01000045.1"/>
</dbReference>
<evidence type="ECO:0000313" key="1">
    <source>
        <dbReference type="EMBL" id="SDZ06985.1"/>
    </source>
</evidence>
<protein>
    <submittedName>
        <fullName evidence="1">Uncharacterized protein</fullName>
    </submittedName>
</protein>
<keyword evidence="2" id="KW-1185">Reference proteome</keyword>
<dbReference type="EMBL" id="FNOK01000045">
    <property type="protein sequence ID" value="SDZ06985.1"/>
    <property type="molecule type" value="Genomic_DNA"/>
</dbReference>
<dbReference type="Proteomes" id="UP000199529">
    <property type="component" value="Unassembled WGS sequence"/>
</dbReference>
<gene>
    <name evidence="1" type="ORF">SAMN05216215_10458</name>
</gene>
<organism evidence="1 2">
    <name type="scientific">Saccharopolyspora shandongensis</name>
    <dbReference type="NCBI Taxonomy" id="418495"/>
    <lineage>
        <taxon>Bacteria</taxon>
        <taxon>Bacillati</taxon>
        <taxon>Actinomycetota</taxon>
        <taxon>Actinomycetes</taxon>
        <taxon>Pseudonocardiales</taxon>
        <taxon>Pseudonocardiaceae</taxon>
        <taxon>Saccharopolyspora</taxon>
    </lineage>
</organism>
<evidence type="ECO:0000313" key="2">
    <source>
        <dbReference type="Proteomes" id="UP000199529"/>
    </source>
</evidence>
<sequence>MLARRISPPRPVWIDLDALVSYKRGLGPGADKVPMVVHAHGVELDRLVAGMQLAWLRSDRGQWLGCPPGLRMTVDRSSVTSDQVGQWSRSF</sequence>
<dbReference type="OrthoDB" id="4377352at2"/>
<dbReference type="AlphaFoldDB" id="A0A1H3Q1S4"/>